<evidence type="ECO:0000256" key="11">
    <source>
        <dbReference type="HAMAP-Rule" id="MF_00169"/>
    </source>
</evidence>
<dbReference type="InterPro" id="IPR001874">
    <property type="entry name" value="DHquinase_II"/>
</dbReference>
<comment type="subunit">
    <text evidence="4 11">Homododecamer.</text>
</comment>
<feature type="active site" description="Proton donor" evidence="11">
    <location>
        <position position="100"/>
    </location>
</feature>
<comment type="catalytic activity">
    <reaction evidence="1 11">
        <text>3-dehydroquinate = 3-dehydroshikimate + H2O</text>
        <dbReference type="Rhea" id="RHEA:21096"/>
        <dbReference type="ChEBI" id="CHEBI:15377"/>
        <dbReference type="ChEBI" id="CHEBI:16630"/>
        <dbReference type="ChEBI" id="CHEBI:32364"/>
        <dbReference type="EC" id="4.2.1.10"/>
    </reaction>
</comment>
<dbReference type="GO" id="GO:0003855">
    <property type="term" value="F:3-dehydroquinate dehydratase activity"/>
    <property type="evidence" value="ECO:0007669"/>
    <property type="project" value="UniProtKB-UniRule"/>
</dbReference>
<name>H5SVD6_ACEAU</name>
<keyword evidence="6" id="KW-0001">2Fe-2S</keyword>
<dbReference type="GO" id="GO:0009073">
    <property type="term" value="P:aromatic amino acid family biosynthetic process"/>
    <property type="evidence" value="ECO:0007669"/>
    <property type="project" value="UniProtKB-KW"/>
</dbReference>
<comment type="function">
    <text evidence="11">Catalyzes a trans-dehydration via an enolate intermediate.</text>
</comment>
<dbReference type="NCBIfam" id="TIGR01088">
    <property type="entry name" value="aroQ"/>
    <property type="match status" value="1"/>
</dbReference>
<dbReference type="GO" id="GO:0046872">
    <property type="term" value="F:metal ion binding"/>
    <property type="evidence" value="ECO:0007669"/>
    <property type="project" value="UniProtKB-KW"/>
</dbReference>
<keyword evidence="9" id="KW-0411">Iron-sulfur</keyword>
<organism evidence="13">
    <name type="scientific">Acetithermum autotrophicum</name>
    <dbReference type="NCBI Taxonomy" id="1446466"/>
    <lineage>
        <taxon>Bacteria</taxon>
        <taxon>Candidatus Bipolaricaulota</taxon>
        <taxon>Candidatus Acetithermum</taxon>
    </lineage>
</organism>
<evidence type="ECO:0000256" key="7">
    <source>
        <dbReference type="ARBA" id="ARBA00022723"/>
    </source>
</evidence>
<feature type="binding site" evidence="11">
    <location>
        <position position="111"/>
    </location>
    <ligand>
        <name>substrate</name>
    </ligand>
</feature>
<evidence type="ECO:0000259" key="12">
    <source>
        <dbReference type="SMART" id="SM00704"/>
    </source>
</evidence>
<keyword evidence="11" id="KW-0057">Aromatic amino acid biosynthesis</keyword>
<proteinExistence type="inferred from homology"/>
<feature type="binding site" evidence="11">
    <location>
        <position position="87"/>
    </location>
    <ligand>
        <name>substrate</name>
    </ligand>
</feature>
<dbReference type="GO" id="GO:0005737">
    <property type="term" value="C:cytoplasm"/>
    <property type="evidence" value="ECO:0007669"/>
    <property type="project" value="UniProtKB-ARBA"/>
</dbReference>
<dbReference type="InterPro" id="IPR036441">
    <property type="entry name" value="DHquinase_II_sf"/>
</dbReference>
<dbReference type="NCBIfam" id="NF003807">
    <property type="entry name" value="PRK05395.1-4"/>
    <property type="match status" value="1"/>
</dbReference>
<feature type="active site" description="Proton acceptor" evidence="11">
    <location>
        <position position="23"/>
    </location>
</feature>
<dbReference type="GO" id="GO:0019631">
    <property type="term" value="P:quinate catabolic process"/>
    <property type="evidence" value="ECO:0007669"/>
    <property type="project" value="TreeGrafter"/>
</dbReference>
<evidence type="ECO:0000256" key="8">
    <source>
        <dbReference type="ARBA" id="ARBA00023004"/>
    </source>
</evidence>
<evidence type="ECO:0000256" key="9">
    <source>
        <dbReference type="ARBA" id="ARBA00023014"/>
    </source>
</evidence>
<dbReference type="Pfam" id="PF01220">
    <property type="entry name" value="DHquinase_II"/>
    <property type="match status" value="1"/>
</dbReference>
<dbReference type="NCBIfam" id="NF003806">
    <property type="entry name" value="PRK05395.1-3"/>
    <property type="match status" value="1"/>
</dbReference>
<keyword evidence="10 11" id="KW-0456">Lyase</keyword>
<dbReference type="UniPathway" id="UPA00053">
    <property type="reaction ID" value="UER00086"/>
</dbReference>
<evidence type="ECO:0000256" key="2">
    <source>
        <dbReference type="ARBA" id="ARBA00004902"/>
    </source>
</evidence>
<dbReference type="PROSITE" id="PS01029">
    <property type="entry name" value="DEHYDROQUINASE_II"/>
    <property type="match status" value="1"/>
</dbReference>
<reference evidence="13" key="1">
    <citation type="journal article" date="2005" name="Environ. Microbiol.">
        <title>Genetic and functional properties of uncultivated thermophilic crenarchaeotes from a subsurface gold mine as revealed by analysis of genome fragments.</title>
        <authorList>
            <person name="Nunoura T."/>
            <person name="Hirayama H."/>
            <person name="Takami H."/>
            <person name="Oida H."/>
            <person name="Nishi S."/>
            <person name="Shimamura S."/>
            <person name="Suzuki Y."/>
            <person name="Inagaki F."/>
            <person name="Takai K."/>
            <person name="Nealson K.H."/>
            <person name="Horikoshi K."/>
        </authorList>
    </citation>
    <scope>NUCLEOTIDE SEQUENCE</scope>
</reference>
<sequence length="225" mass="25212">MKRILVIHGPNLNLLGERDPDIYGSLTLEEINQKLQEFAAEQQLDLKIFQSNHEGAIIDRLHQERRWADGIVINPGAYTHYSYAIRDAIAAVGKPTVEVHLSDIHRREPFRKISVIRDVCIAQICGLGWRSYIEGLKALCAADRISDISHRGGLEMNEPIVESKKDGPNLVKGPLKLIDASGKETLLDRPWVALCRCGQSHNKPLCDGTHSKVGFKADEAKFYKP</sequence>
<dbReference type="Pfam" id="PF09360">
    <property type="entry name" value="zf-CDGSH"/>
    <property type="match status" value="1"/>
</dbReference>
<dbReference type="SUPFAM" id="SSF52304">
    <property type="entry name" value="Type II 3-dehydroquinate dehydratase"/>
    <property type="match status" value="1"/>
</dbReference>
<dbReference type="SMART" id="SM00704">
    <property type="entry name" value="ZnF_CDGSH"/>
    <property type="match status" value="1"/>
</dbReference>
<feature type="binding site" evidence="11">
    <location>
        <begin position="101"/>
        <end position="102"/>
    </location>
    <ligand>
        <name>substrate</name>
    </ligand>
</feature>
<dbReference type="CDD" id="cd00466">
    <property type="entry name" value="DHQase_II"/>
    <property type="match status" value="1"/>
</dbReference>
<dbReference type="AlphaFoldDB" id="H5SVD6"/>
<keyword evidence="11" id="KW-0028">Amino-acid biosynthesis</keyword>
<evidence type="ECO:0000256" key="1">
    <source>
        <dbReference type="ARBA" id="ARBA00001864"/>
    </source>
</evidence>
<dbReference type="InterPro" id="IPR018967">
    <property type="entry name" value="FeS-contain_CDGSH-typ"/>
</dbReference>
<dbReference type="PANTHER" id="PTHR21272:SF3">
    <property type="entry name" value="CATABOLIC 3-DEHYDROQUINASE"/>
    <property type="match status" value="1"/>
</dbReference>
<evidence type="ECO:0000256" key="10">
    <source>
        <dbReference type="ARBA" id="ARBA00023239"/>
    </source>
</evidence>
<reference evidence="13" key="2">
    <citation type="journal article" date="2012" name="PLoS ONE">
        <title>A Deeply Branching Thermophilic Bacterium with an Ancient Acetyl-CoA Pathway Dominates a Subsurface Ecosystem.</title>
        <authorList>
            <person name="Takami H."/>
            <person name="Noguchi H."/>
            <person name="Takaki Y."/>
            <person name="Uchiyama I."/>
            <person name="Toyoda A."/>
            <person name="Nishi S."/>
            <person name="Chee G.-J."/>
            <person name="Arai W."/>
            <person name="Nunoura T."/>
            <person name="Itoh T."/>
            <person name="Hattori M."/>
            <person name="Takai K."/>
        </authorList>
    </citation>
    <scope>NUCLEOTIDE SEQUENCE</scope>
</reference>
<protein>
    <recommendedName>
        <fullName evidence="5 11">3-dehydroquinate dehydratase</fullName>
        <shortName evidence="11">3-dehydroquinase</shortName>
        <ecNumber evidence="5 11">4.2.1.10</ecNumber>
    </recommendedName>
    <alternativeName>
        <fullName evidence="11">Type II DHQase</fullName>
    </alternativeName>
</protein>
<keyword evidence="7" id="KW-0479">Metal-binding</keyword>
<dbReference type="GO" id="GO:0009423">
    <property type="term" value="P:chorismate biosynthetic process"/>
    <property type="evidence" value="ECO:0007669"/>
    <property type="project" value="UniProtKB-UniRule"/>
</dbReference>
<accession>H5SVD6</accession>
<feature type="domain" description="Iron-binding zinc finger CDGSH type" evidence="12">
    <location>
        <begin position="172"/>
        <end position="216"/>
    </location>
</feature>
<feature type="site" description="Transition state stabilizer" evidence="11">
    <location>
        <position position="18"/>
    </location>
</feature>
<dbReference type="GO" id="GO:0051537">
    <property type="term" value="F:2 iron, 2 sulfur cluster binding"/>
    <property type="evidence" value="ECO:0007669"/>
    <property type="project" value="UniProtKB-KW"/>
</dbReference>
<evidence type="ECO:0000256" key="5">
    <source>
        <dbReference type="ARBA" id="ARBA00012060"/>
    </source>
</evidence>
<dbReference type="HAMAP" id="MF_00169">
    <property type="entry name" value="AroQ"/>
    <property type="match status" value="1"/>
</dbReference>
<dbReference type="NCBIfam" id="NF003805">
    <property type="entry name" value="PRK05395.1-2"/>
    <property type="match status" value="1"/>
</dbReference>
<evidence type="ECO:0000256" key="4">
    <source>
        <dbReference type="ARBA" id="ARBA00011193"/>
    </source>
</evidence>
<evidence type="ECO:0000256" key="3">
    <source>
        <dbReference type="ARBA" id="ARBA00011037"/>
    </source>
</evidence>
<dbReference type="Gene3D" id="3.40.50.9100">
    <property type="entry name" value="Dehydroquinase, class II"/>
    <property type="match status" value="1"/>
</dbReference>
<dbReference type="Gene3D" id="3.40.5.90">
    <property type="entry name" value="CDGSH iron-sulfur domain, mitoNEET-type"/>
    <property type="match status" value="1"/>
</dbReference>
<dbReference type="GO" id="GO:0008652">
    <property type="term" value="P:amino acid biosynthetic process"/>
    <property type="evidence" value="ECO:0007669"/>
    <property type="project" value="UniProtKB-KW"/>
</dbReference>
<dbReference type="InterPro" id="IPR018509">
    <property type="entry name" value="DHquinase_II_CS"/>
</dbReference>
<comment type="pathway">
    <text evidence="2 11">Metabolic intermediate biosynthesis; chorismate biosynthesis; chorismate from D-erythrose 4-phosphate and phosphoenolpyruvate: step 3/7.</text>
</comment>
<gene>
    <name evidence="11" type="primary">aroQ</name>
    <name evidence="13" type="ORF">HGMM_OP4C201</name>
</gene>
<feature type="binding site" evidence="11">
    <location>
        <position position="80"/>
    </location>
    <ligand>
        <name>substrate</name>
    </ligand>
</feature>
<keyword evidence="8" id="KW-0408">Iron</keyword>
<comment type="similarity">
    <text evidence="3 11">Belongs to the type-II 3-dehydroquinase family.</text>
</comment>
<feature type="binding site" evidence="11">
    <location>
        <position position="74"/>
    </location>
    <ligand>
        <name>substrate</name>
    </ligand>
</feature>
<dbReference type="InterPro" id="IPR042216">
    <property type="entry name" value="MitoNEET_CISD"/>
</dbReference>
<dbReference type="EMBL" id="AP011803">
    <property type="protein sequence ID" value="BAL59565.1"/>
    <property type="molecule type" value="Genomic_DNA"/>
</dbReference>
<dbReference type="EC" id="4.2.1.10" evidence="5 11"/>
<evidence type="ECO:0000313" key="13">
    <source>
        <dbReference type="EMBL" id="BAL59565.1"/>
    </source>
</evidence>
<dbReference type="PANTHER" id="PTHR21272">
    <property type="entry name" value="CATABOLIC 3-DEHYDROQUINASE"/>
    <property type="match status" value="1"/>
</dbReference>
<evidence type="ECO:0000256" key="6">
    <source>
        <dbReference type="ARBA" id="ARBA00022714"/>
    </source>
</evidence>